<dbReference type="InterPro" id="IPR023333">
    <property type="entry name" value="Proteasome_suB-type"/>
</dbReference>
<comment type="function">
    <text evidence="9">Component of the proteasome core, a large protease complex with broad specificity involved in protein degradation.</text>
</comment>
<dbReference type="GO" id="GO:0005737">
    <property type="term" value="C:cytoplasm"/>
    <property type="evidence" value="ECO:0007669"/>
    <property type="project" value="UniProtKB-SubCell"/>
</dbReference>
<keyword evidence="7 9" id="KW-0647">Proteasome</keyword>
<evidence type="ECO:0000256" key="11">
    <source>
        <dbReference type="SAM" id="MobiDB-lite"/>
    </source>
</evidence>
<gene>
    <name evidence="9" type="primary">psmB</name>
    <name evidence="12" type="ORF">ACFQGB_03275</name>
</gene>
<evidence type="ECO:0000256" key="8">
    <source>
        <dbReference type="ARBA" id="ARBA00023145"/>
    </source>
</evidence>
<feature type="compositionally biased region" description="Basic and acidic residues" evidence="11">
    <location>
        <begin position="1"/>
        <end position="30"/>
    </location>
</feature>
<dbReference type="InterPro" id="IPR000243">
    <property type="entry name" value="Pept_T1A_subB"/>
</dbReference>
<keyword evidence="6 9" id="KW-0068">Autocatalytic cleavage</keyword>
<dbReference type="SUPFAM" id="SSF56235">
    <property type="entry name" value="N-terminal nucleophile aminohydrolases (Ntn hydrolases)"/>
    <property type="match status" value="1"/>
</dbReference>
<evidence type="ECO:0000256" key="3">
    <source>
        <dbReference type="ARBA" id="ARBA00022670"/>
    </source>
</evidence>
<organism evidence="12 13">
    <name type="scientific">Halorubellus litoreus</name>
    <dbReference type="NCBI Taxonomy" id="755308"/>
    <lineage>
        <taxon>Archaea</taxon>
        <taxon>Methanobacteriati</taxon>
        <taxon>Methanobacteriota</taxon>
        <taxon>Stenosarchaea group</taxon>
        <taxon>Halobacteria</taxon>
        <taxon>Halobacteriales</taxon>
        <taxon>Halorubellaceae</taxon>
        <taxon>Halorubellus</taxon>
    </lineage>
</organism>
<keyword evidence="5 9" id="KW-0378">Hydrolase</keyword>
<comment type="subcellular location">
    <subcellularLocation>
        <location evidence="9">Cytoplasm</location>
    </subcellularLocation>
</comment>
<evidence type="ECO:0000313" key="13">
    <source>
        <dbReference type="Proteomes" id="UP001596395"/>
    </source>
</evidence>
<evidence type="ECO:0000256" key="9">
    <source>
        <dbReference type="HAMAP-Rule" id="MF_02113"/>
    </source>
</evidence>
<evidence type="ECO:0000256" key="7">
    <source>
        <dbReference type="ARBA" id="ARBA00022942"/>
    </source>
</evidence>
<dbReference type="InterPro" id="IPR029055">
    <property type="entry name" value="Ntn_hydrolases_N"/>
</dbReference>
<dbReference type="InterPro" id="IPR016050">
    <property type="entry name" value="Proteasome_bsu_CS"/>
</dbReference>
<dbReference type="PRINTS" id="PR00141">
    <property type="entry name" value="PROTEASOME"/>
</dbReference>
<dbReference type="HAMAP" id="MF_02113_A">
    <property type="entry name" value="Proteasome_B_A"/>
    <property type="match status" value="1"/>
</dbReference>
<dbReference type="InterPro" id="IPR019983">
    <property type="entry name" value="Pept_T1A_Psome_bsu_arc"/>
</dbReference>
<dbReference type="PROSITE" id="PS00854">
    <property type="entry name" value="PROTEASOME_BETA_1"/>
    <property type="match status" value="1"/>
</dbReference>
<evidence type="ECO:0000256" key="4">
    <source>
        <dbReference type="ARBA" id="ARBA00022698"/>
    </source>
</evidence>
<comment type="subunit">
    <text evidence="9">The 20S proteasome core is composed of 14 alpha and 14 beta subunits that assemble into four stacked heptameric rings, resulting in a barrel-shaped structure. The two inner rings, each composed of seven catalytic beta subunits, are sandwiched by two outer rings, each composed of seven alpha subunits. The catalytic chamber with the active sites is on the inside of the barrel. Has a gated structure, the ends of the cylinder being occluded by the N-termini of the alpha-subunits. Is capped at one or both ends by the proteasome regulatory ATPase, PAN.</text>
</comment>
<reference evidence="12 13" key="1">
    <citation type="journal article" date="2019" name="Int. J. Syst. Evol. Microbiol.">
        <title>The Global Catalogue of Microorganisms (GCM) 10K type strain sequencing project: providing services to taxonomists for standard genome sequencing and annotation.</title>
        <authorList>
            <consortium name="The Broad Institute Genomics Platform"/>
            <consortium name="The Broad Institute Genome Sequencing Center for Infectious Disease"/>
            <person name="Wu L."/>
            <person name="Ma J."/>
        </authorList>
    </citation>
    <scope>NUCLEOTIDE SEQUENCE [LARGE SCALE GENOMIC DNA]</scope>
    <source>
        <strain evidence="12 13">GX26</strain>
    </source>
</reference>
<comment type="activity regulation">
    <text evidence="9">The formation of the proteasomal ATPase PAN-20S proteasome complex, via the docking of the C-termini of PAN into the intersubunit pockets in the alpha-rings, triggers opening of the gate for substrate entry. Interconversion between the open-gate and close-gate conformations leads to a dynamic regulation of the 20S proteasome proteolysis activity.</text>
</comment>
<sequence length="233" mass="24656">MERSRHGVRRLLDSRDGGVLSRSDRSETSESSRTVKTGTTAIGVSAADGVVLATDKRASLGGEFVANKNVQKVLQVHPRAAMTLVGSVGDAQSFTKLMQAETKYFELRRGDPLDIAALQRFVAKMIREVGGRRIHPLVAGIDEDGPRLASVDGAGGLLTDDFIATGSGMELAYGVLEDQYEEGLSMSAATDLAVETVRSAVERDTASGNGLHVATITNDGVDVTGYDAFENAP</sequence>
<evidence type="ECO:0000256" key="10">
    <source>
        <dbReference type="PIRSR" id="PIRSR600243-1"/>
    </source>
</evidence>
<keyword evidence="8 9" id="KW-0865">Zymogen</keyword>
<evidence type="ECO:0000256" key="2">
    <source>
        <dbReference type="ARBA" id="ARBA00022490"/>
    </source>
</evidence>
<feature type="chain" id="PRO_5044511984" description="Proteasome subunit beta" evidence="9">
    <location>
        <begin position="39"/>
        <end position="233"/>
    </location>
</feature>
<dbReference type="EC" id="3.4.25.1" evidence="9"/>
<dbReference type="Gene3D" id="3.60.20.10">
    <property type="entry name" value="Glutamine Phosphoribosylpyrophosphate, subunit 1, domain 1"/>
    <property type="match status" value="1"/>
</dbReference>
<accession>A0ABD5VCH2</accession>
<feature type="active site" description="Nucleophile" evidence="9 10">
    <location>
        <position position="39"/>
    </location>
</feature>
<feature type="propeptide" id="PRO_5044511983" description="Removed in mature form; by autocatalysis" evidence="9">
    <location>
        <begin position="1"/>
        <end position="38"/>
    </location>
</feature>
<evidence type="ECO:0000256" key="6">
    <source>
        <dbReference type="ARBA" id="ARBA00022813"/>
    </source>
</evidence>
<dbReference type="Proteomes" id="UP001596395">
    <property type="component" value="Unassembled WGS sequence"/>
</dbReference>
<dbReference type="PROSITE" id="PS51476">
    <property type="entry name" value="PROTEASOME_BETA_2"/>
    <property type="match status" value="1"/>
</dbReference>
<dbReference type="GO" id="GO:0004298">
    <property type="term" value="F:threonine-type endopeptidase activity"/>
    <property type="evidence" value="ECO:0007669"/>
    <property type="project" value="UniProtKB-UniRule"/>
</dbReference>
<evidence type="ECO:0000256" key="5">
    <source>
        <dbReference type="ARBA" id="ARBA00022801"/>
    </source>
</evidence>
<keyword evidence="13" id="KW-1185">Reference proteome</keyword>
<dbReference type="InterPro" id="IPR001353">
    <property type="entry name" value="Proteasome_sua/b"/>
</dbReference>
<keyword evidence="4 9" id="KW-0888">Threonine protease</keyword>
<name>A0ABD5VCH2_9EURY</name>
<dbReference type="RefSeq" id="WP_336348883.1">
    <property type="nucleotide sequence ID" value="NZ_JAZAQL010000001.1"/>
</dbReference>
<dbReference type="GO" id="GO:0019774">
    <property type="term" value="C:proteasome core complex, beta-subunit complex"/>
    <property type="evidence" value="ECO:0007669"/>
    <property type="project" value="UniProtKB-UniRule"/>
</dbReference>
<keyword evidence="2 9" id="KW-0963">Cytoplasm</keyword>
<dbReference type="GO" id="GO:0010498">
    <property type="term" value="P:proteasomal protein catabolic process"/>
    <property type="evidence" value="ECO:0007669"/>
    <property type="project" value="UniProtKB-UniRule"/>
</dbReference>
<dbReference type="EMBL" id="JBHSXN010000001">
    <property type="protein sequence ID" value="MFC6951875.1"/>
    <property type="molecule type" value="Genomic_DNA"/>
</dbReference>
<comment type="catalytic activity">
    <reaction evidence="1 9">
        <text>Cleavage of peptide bonds with very broad specificity.</text>
        <dbReference type="EC" id="3.4.25.1"/>
    </reaction>
</comment>
<dbReference type="AlphaFoldDB" id="A0ABD5VCH2"/>
<comment type="caution">
    <text evidence="12">The sequence shown here is derived from an EMBL/GenBank/DDBJ whole genome shotgun (WGS) entry which is preliminary data.</text>
</comment>
<evidence type="ECO:0000313" key="12">
    <source>
        <dbReference type="EMBL" id="MFC6951875.1"/>
    </source>
</evidence>
<feature type="region of interest" description="Disordered" evidence="11">
    <location>
        <begin position="1"/>
        <end position="36"/>
    </location>
</feature>
<proteinExistence type="inferred from homology"/>
<evidence type="ECO:0000256" key="1">
    <source>
        <dbReference type="ARBA" id="ARBA00001198"/>
    </source>
</evidence>
<comment type="similarity">
    <text evidence="9">Belongs to the peptidase T1B family.</text>
</comment>
<dbReference type="PANTHER" id="PTHR32194">
    <property type="entry name" value="METALLOPROTEASE TLDD"/>
    <property type="match status" value="1"/>
</dbReference>
<protein>
    <recommendedName>
        <fullName evidence="9">Proteasome subunit beta</fullName>
        <ecNumber evidence="9">3.4.25.1</ecNumber>
    </recommendedName>
    <alternativeName>
        <fullName evidence="9">20S proteasome beta subunit</fullName>
    </alternativeName>
    <alternativeName>
        <fullName evidence="9">Proteasome core protein PsmB</fullName>
    </alternativeName>
</protein>
<dbReference type="PANTHER" id="PTHR32194:SF0">
    <property type="entry name" value="ATP-DEPENDENT PROTEASE SUBUNIT HSLV"/>
    <property type="match status" value="1"/>
</dbReference>
<dbReference type="Pfam" id="PF00227">
    <property type="entry name" value="Proteasome"/>
    <property type="match status" value="1"/>
</dbReference>
<keyword evidence="3 9" id="KW-0645">Protease</keyword>